<accession>A0A1P8LI07</accession>
<dbReference type="SUPFAM" id="SSF117281">
    <property type="entry name" value="Kelch motif"/>
    <property type="match status" value="1"/>
</dbReference>
<organism evidence="1">
    <name type="scientific">Halogeton glomeratus</name>
    <dbReference type="NCBI Taxonomy" id="454499"/>
    <lineage>
        <taxon>Eukaryota</taxon>
        <taxon>Viridiplantae</taxon>
        <taxon>Streptophyta</taxon>
        <taxon>Embryophyta</taxon>
        <taxon>Tracheophyta</taxon>
        <taxon>Spermatophyta</taxon>
        <taxon>Magnoliopsida</taxon>
        <taxon>eudicotyledons</taxon>
        <taxon>Gunneridae</taxon>
        <taxon>Pentapetalae</taxon>
        <taxon>Caryophyllales</taxon>
        <taxon>Chenopodiaceae</taxon>
        <taxon>Salsoloideae</taxon>
        <taxon>Salsoleae</taxon>
        <taxon>Halogeton</taxon>
    </lineage>
</organism>
<dbReference type="AlphaFoldDB" id="A0A1P8LI07"/>
<sequence length="405" mass="45165">MESHKRRRTSEGEIEEERYLCMGSNGSLFCIDLKKTEEKYGGFCCEFSNDPPTAVVVWNIQTHTKSLPLGMTPTRFNFRVKTSGILVPCSTASDTLLIGGEVEDPETPLRALYASNQIYKVTPELSASVKGEVTNLRIELADPRIPRMKSGKARAVVEEIGGNLYVLHSRFAYQDIHAQPDIPFEVFDSKIGQWRTLPTPPFFAARTGTVVYAHTVLGASLVVETSRECFSFDTITEQWSCSETMTSNLPNRLPMIIPTSLPPFGEGLVVGITLMVQPAAYLIRTCDGSLVSMQSLYEVIFSGMLAEPLNPVINCQLIPLISSDHKIIRMCACALITQPDFRSRALLISFFSAKISPSSQQLINFGNLSDDDPTYNSFLDIEVERKLFLRVDNIDYFLDPPAFFL</sequence>
<protein>
    <submittedName>
        <fullName evidence="1">Salt-induced S1</fullName>
    </submittedName>
</protein>
<name>A0A1P8LI07_9CARY</name>
<reference evidence="1" key="1">
    <citation type="submission" date="2016-05" db="EMBL/GenBank/DDBJ databases">
        <authorList>
            <person name="Lavstsen T."/>
            <person name="Jespersen J.S."/>
        </authorList>
    </citation>
    <scope>NUCLEOTIDE SEQUENCE</scope>
</reference>
<proteinExistence type="evidence at transcript level"/>
<evidence type="ECO:0000313" key="1">
    <source>
        <dbReference type="EMBL" id="APW84883.1"/>
    </source>
</evidence>
<dbReference type="InterPro" id="IPR015915">
    <property type="entry name" value="Kelch-typ_b-propeller"/>
</dbReference>
<dbReference type="InterPro" id="IPR012871">
    <property type="entry name" value="DUF1668_ORYSA"/>
</dbReference>
<dbReference type="EMBL" id="KX233496">
    <property type="protein sequence ID" value="APW84883.1"/>
    <property type="molecule type" value="mRNA"/>
</dbReference>
<dbReference type="Pfam" id="PF07893">
    <property type="entry name" value="DUF1668"/>
    <property type="match status" value="1"/>
</dbReference>